<keyword evidence="5" id="KW-0460">Magnesium</keyword>
<gene>
    <name evidence="8" type="primary">cas1</name>
    <name evidence="8" type="ORF">EI684_14125</name>
</gene>
<keyword evidence="2" id="KW-0479">Metal-binding</keyword>
<dbReference type="PANTHER" id="PTHR34353">
    <property type="entry name" value="CRISPR-ASSOCIATED ENDONUCLEASE CAS1 1"/>
    <property type="match status" value="1"/>
</dbReference>
<evidence type="ECO:0000256" key="4">
    <source>
        <dbReference type="ARBA" id="ARBA00022801"/>
    </source>
</evidence>
<protein>
    <submittedName>
        <fullName evidence="8">CRISPR-associated endonuclease Cas1</fullName>
    </submittedName>
</protein>
<name>A0A426TWQ8_9CHLR</name>
<evidence type="ECO:0000256" key="7">
    <source>
        <dbReference type="ARBA" id="ARBA00038592"/>
    </source>
</evidence>
<reference evidence="8 9" key="1">
    <citation type="submission" date="2018-12" db="EMBL/GenBank/DDBJ databases">
        <title>Genome Sequence of Candidatus Viridilinea halotolerans isolated from saline sulfide-rich spring.</title>
        <authorList>
            <person name="Grouzdev D.S."/>
            <person name="Burganskaya E.I."/>
            <person name="Krutkina M.S."/>
            <person name="Sukhacheva M.V."/>
            <person name="Gorlenko V.M."/>
        </authorList>
    </citation>
    <scope>NUCLEOTIDE SEQUENCE [LARGE SCALE GENOMIC DNA]</scope>
    <source>
        <strain evidence="8">Chok-6</strain>
    </source>
</reference>
<dbReference type="InterPro" id="IPR050646">
    <property type="entry name" value="Cas1"/>
</dbReference>
<dbReference type="GO" id="GO:0043571">
    <property type="term" value="P:maintenance of CRISPR repeat elements"/>
    <property type="evidence" value="ECO:0007669"/>
    <property type="project" value="InterPro"/>
</dbReference>
<comment type="subunit">
    <text evidence="7">Homodimer, forms a heterotetramer with a Cas2 homodimer.</text>
</comment>
<keyword evidence="1" id="KW-0540">Nuclease</keyword>
<proteinExistence type="predicted"/>
<evidence type="ECO:0000313" key="9">
    <source>
        <dbReference type="Proteomes" id="UP000280307"/>
    </source>
</evidence>
<dbReference type="AlphaFoldDB" id="A0A426TWQ8"/>
<dbReference type="GO" id="GO:0004519">
    <property type="term" value="F:endonuclease activity"/>
    <property type="evidence" value="ECO:0007669"/>
    <property type="project" value="UniProtKB-KW"/>
</dbReference>
<dbReference type="GO" id="GO:0016787">
    <property type="term" value="F:hydrolase activity"/>
    <property type="evidence" value="ECO:0007669"/>
    <property type="project" value="UniProtKB-KW"/>
</dbReference>
<accession>A0A426TWQ8</accession>
<dbReference type="Gene3D" id="3.100.10.20">
    <property type="entry name" value="CRISPR-associated endonuclease Cas1, N-terminal domain"/>
    <property type="match status" value="1"/>
</dbReference>
<dbReference type="Proteomes" id="UP000280307">
    <property type="component" value="Unassembled WGS sequence"/>
</dbReference>
<dbReference type="GO" id="GO:0003676">
    <property type="term" value="F:nucleic acid binding"/>
    <property type="evidence" value="ECO:0007669"/>
    <property type="project" value="InterPro"/>
</dbReference>
<evidence type="ECO:0000256" key="1">
    <source>
        <dbReference type="ARBA" id="ARBA00022722"/>
    </source>
</evidence>
<dbReference type="CDD" id="cd09634">
    <property type="entry name" value="Cas1_I-II-III"/>
    <property type="match status" value="1"/>
</dbReference>
<dbReference type="NCBIfam" id="TIGR00287">
    <property type="entry name" value="cas1"/>
    <property type="match status" value="1"/>
</dbReference>
<evidence type="ECO:0000313" key="8">
    <source>
        <dbReference type="EMBL" id="RRR69993.1"/>
    </source>
</evidence>
<evidence type="ECO:0000256" key="2">
    <source>
        <dbReference type="ARBA" id="ARBA00022723"/>
    </source>
</evidence>
<dbReference type="PANTHER" id="PTHR34353:SF2">
    <property type="entry name" value="CRISPR-ASSOCIATED ENDONUCLEASE CAS1 1"/>
    <property type="match status" value="1"/>
</dbReference>
<evidence type="ECO:0000256" key="5">
    <source>
        <dbReference type="ARBA" id="ARBA00022842"/>
    </source>
</evidence>
<keyword evidence="4" id="KW-0378">Hydrolase</keyword>
<dbReference type="Pfam" id="PF01867">
    <property type="entry name" value="Cas_Cas1"/>
    <property type="match status" value="1"/>
</dbReference>
<dbReference type="GO" id="GO:0051607">
    <property type="term" value="P:defense response to virus"/>
    <property type="evidence" value="ECO:0007669"/>
    <property type="project" value="UniProtKB-KW"/>
</dbReference>
<evidence type="ECO:0000256" key="3">
    <source>
        <dbReference type="ARBA" id="ARBA00022759"/>
    </source>
</evidence>
<evidence type="ECO:0000256" key="6">
    <source>
        <dbReference type="ARBA" id="ARBA00023118"/>
    </source>
</evidence>
<dbReference type="GO" id="GO:0046872">
    <property type="term" value="F:metal ion binding"/>
    <property type="evidence" value="ECO:0007669"/>
    <property type="project" value="UniProtKB-KW"/>
</dbReference>
<dbReference type="InterPro" id="IPR042211">
    <property type="entry name" value="CRISPR-assoc_Cas1_N"/>
</dbReference>
<keyword evidence="6" id="KW-0051">Antiviral defense</keyword>
<dbReference type="EMBL" id="RSAS01000565">
    <property type="protein sequence ID" value="RRR69993.1"/>
    <property type="molecule type" value="Genomic_DNA"/>
</dbReference>
<keyword evidence="3 8" id="KW-0255">Endonuclease</keyword>
<comment type="caution">
    <text evidence="8">The sequence shown here is derived from an EMBL/GenBank/DDBJ whole genome shotgun (WGS) entry which is preliminary data.</text>
</comment>
<sequence>MTTLYLVEQGATISLDGERITISREEEELRALPLAKISDVIVFGNCSLTTPALRRLLDRGVELTFLTTRGRYQGRLVGMATPHVQLRRNQYRRADDEAWALYQLPLNRPHA</sequence>
<dbReference type="InterPro" id="IPR002729">
    <property type="entry name" value="CRISPR-assoc_Cas1"/>
</dbReference>
<organism evidence="8 9">
    <name type="scientific">Candidatus Viridilinea halotolerans</name>
    <dbReference type="NCBI Taxonomy" id="2491704"/>
    <lineage>
        <taxon>Bacteria</taxon>
        <taxon>Bacillati</taxon>
        <taxon>Chloroflexota</taxon>
        <taxon>Chloroflexia</taxon>
        <taxon>Chloroflexales</taxon>
        <taxon>Chloroflexineae</taxon>
        <taxon>Oscillochloridaceae</taxon>
        <taxon>Candidatus Viridilinea</taxon>
    </lineage>
</organism>